<dbReference type="PATRIC" id="fig|1308866.3.peg.2321"/>
<name>N4WJH7_9BACI</name>
<evidence type="ECO:0000313" key="2">
    <source>
        <dbReference type="EMBL" id="ENH96317.1"/>
    </source>
</evidence>
<dbReference type="Proteomes" id="UP000012283">
    <property type="component" value="Unassembled WGS sequence"/>
</dbReference>
<keyword evidence="3" id="KW-1185">Reference proteome</keyword>
<dbReference type="PANTHER" id="PTHR42951">
    <property type="entry name" value="METALLO-BETA-LACTAMASE DOMAIN-CONTAINING"/>
    <property type="match status" value="1"/>
</dbReference>
<dbReference type="EMBL" id="APML01000049">
    <property type="protein sequence ID" value="ENH96317.1"/>
    <property type="molecule type" value="Genomic_DNA"/>
</dbReference>
<protein>
    <submittedName>
        <fullName evidence="2">Metallo-beta-lactamase family protein</fullName>
    </submittedName>
</protein>
<dbReference type="OrthoDB" id="9802248at2"/>
<proteinExistence type="predicted"/>
<feature type="domain" description="Metallo-beta-lactamase" evidence="1">
    <location>
        <begin position="35"/>
        <end position="243"/>
    </location>
</feature>
<dbReference type="RefSeq" id="WP_003471145.1">
    <property type="nucleotide sequence ID" value="NZ_APML01000049.1"/>
</dbReference>
<dbReference type="InterPro" id="IPR050855">
    <property type="entry name" value="NDM-1-like"/>
</dbReference>
<dbReference type="SMART" id="SM00849">
    <property type="entry name" value="Lactamase_B"/>
    <property type="match status" value="1"/>
</dbReference>
<reference evidence="2 3" key="1">
    <citation type="submission" date="2013-03" db="EMBL/GenBank/DDBJ databases">
        <title>Draft genome sequence of Gracibacillus halophilus YIM-C55.5, a moderately halophilic and thermophilic organism from the Xiaochaidamu salt lake.</title>
        <authorList>
            <person name="Sugumar T."/>
            <person name="Polireddy D.R."/>
            <person name="Antony A."/>
            <person name="Madhava Y.R."/>
            <person name="Sivakumar N."/>
        </authorList>
    </citation>
    <scope>NUCLEOTIDE SEQUENCE [LARGE SCALE GENOMIC DNA]</scope>
    <source>
        <strain evidence="2 3">YIM-C55.5</strain>
    </source>
</reference>
<dbReference type="Pfam" id="PF00753">
    <property type="entry name" value="Lactamase_B"/>
    <property type="match status" value="1"/>
</dbReference>
<accession>N4WJH7</accession>
<dbReference type="Gene3D" id="3.60.15.10">
    <property type="entry name" value="Ribonuclease Z/Hydroxyacylglutathione hydrolase-like"/>
    <property type="match status" value="1"/>
</dbReference>
<evidence type="ECO:0000313" key="3">
    <source>
        <dbReference type="Proteomes" id="UP000012283"/>
    </source>
</evidence>
<comment type="caution">
    <text evidence="2">The sequence shown here is derived from an EMBL/GenBank/DDBJ whole genome shotgun (WGS) entry which is preliminary data.</text>
</comment>
<dbReference type="eggNOG" id="COG0491">
    <property type="taxonomic scope" value="Bacteria"/>
</dbReference>
<dbReference type="STRING" id="1308866.J416_11487"/>
<evidence type="ECO:0000259" key="1">
    <source>
        <dbReference type="SMART" id="SM00849"/>
    </source>
</evidence>
<dbReference type="InterPro" id="IPR001279">
    <property type="entry name" value="Metallo-B-lactamas"/>
</dbReference>
<sequence>MNRHQIEKIEEIDRAMEHAEAEEVTHDIACYRTILSNVIMIGAPDKDWVLVDTSIHRYQERILHACQQRYGDKPPKAIILTHGHFDHVGSAKKLAEHWQVPIYVHKKEIDYVTGKKSYPPGDPTVGGGMISLLSTLFPTKPEHLEGLITVLPDDGTLPYLSDWTYIETPGHTPGHISLFREEDKCLIAGDAVSTEKPESTWALLFPLQHVYGPPAYFTQDWMDAEQSVKKLAELKPEQIIPGHGIPMHGETMQTELQTLADQFIQQAVPKHKRH</sequence>
<organism evidence="2 3">
    <name type="scientific">Gracilibacillus halophilus YIM-C55.5</name>
    <dbReference type="NCBI Taxonomy" id="1308866"/>
    <lineage>
        <taxon>Bacteria</taxon>
        <taxon>Bacillati</taxon>
        <taxon>Bacillota</taxon>
        <taxon>Bacilli</taxon>
        <taxon>Bacillales</taxon>
        <taxon>Bacillaceae</taxon>
        <taxon>Gracilibacillus</taxon>
    </lineage>
</organism>
<dbReference type="CDD" id="cd07721">
    <property type="entry name" value="yflN-like_MBL-fold"/>
    <property type="match status" value="1"/>
</dbReference>
<dbReference type="InterPro" id="IPR036866">
    <property type="entry name" value="RibonucZ/Hydroxyglut_hydro"/>
</dbReference>
<dbReference type="PANTHER" id="PTHR42951:SF17">
    <property type="entry name" value="METALLO-BETA-LACTAMASE DOMAIN-CONTAINING PROTEIN"/>
    <property type="match status" value="1"/>
</dbReference>
<gene>
    <name evidence="2" type="ORF">J416_11487</name>
</gene>
<dbReference type="SUPFAM" id="SSF56281">
    <property type="entry name" value="Metallo-hydrolase/oxidoreductase"/>
    <property type="match status" value="1"/>
</dbReference>
<dbReference type="AlphaFoldDB" id="N4WJH7"/>